<reference evidence="17 18" key="1">
    <citation type="submission" date="2019-11" db="EMBL/GenBank/DDBJ databases">
        <authorList>
            <person name="Jiang L.-Q."/>
        </authorList>
    </citation>
    <scope>NUCLEOTIDE SEQUENCE [LARGE SCALE GENOMIC DNA]</scope>
    <source>
        <strain evidence="17 18">YIM 132087</strain>
    </source>
</reference>
<keyword evidence="10" id="KW-0482">Metalloprotease</keyword>
<dbReference type="PROSITE" id="PS51257">
    <property type="entry name" value="PROKAR_LIPOPROTEIN"/>
    <property type="match status" value="1"/>
</dbReference>
<dbReference type="CDD" id="cd09603">
    <property type="entry name" value="M1_APN_like"/>
    <property type="match status" value="1"/>
</dbReference>
<dbReference type="AlphaFoldDB" id="A0A7K1FHE2"/>
<dbReference type="InterPro" id="IPR014782">
    <property type="entry name" value="Peptidase_M1_dom"/>
</dbReference>
<dbReference type="PANTHER" id="PTHR11533">
    <property type="entry name" value="PROTEASE M1 ZINC METALLOPROTEASE"/>
    <property type="match status" value="1"/>
</dbReference>
<feature type="region of interest" description="Disordered" evidence="13">
    <location>
        <begin position="25"/>
        <end position="96"/>
    </location>
</feature>
<feature type="compositionally biased region" description="Low complexity" evidence="13">
    <location>
        <begin position="78"/>
        <end position="89"/>
    </location>
</feature>
<dbReference type="Pfam" id="PF01433">
    <property type="entry name" value="Peptidase_M1"/>
    <property type="match status" value="1"/>
</dbReference>
<accession>A0A7K1FHE2</accession>
<evidence type="ECO:0000256" key="11">
    <source>
        <dbReference type="ARBA" id="ARBA00029811"/>
    </source>
</evidence>
<dbReference type="InterPro" id="IPR045357">
    <property type="entry name" value="Aminopeptidase_N-like_N"/>
</dbReference>
<evidence type="ECO:0000256" key="9">
    <source>
        <dbReference type="ARBA" id="ARBA00022833"/>
    </source>
</evidence>
<feature type="domain" description="Aminopeptidase N-like N-terminal" evidence="16">
    <location>
        <begin position="116"/>
        <end position="294"/>
    </location>
</feature>
<organism evidence="17 18">
    <name type="scientific">Nakamurella alba</name>
    <dbReference type="NCBI Taxonomy" id="2665158"/>
    <lineage>
        <taxon>Bacteria</taxon>
        <taxon>Bacillati</taxon>
        <taxon>Actinomycetota</taxon>
        <taxon>Actinomycetes</taxon>
        <taxon>Nakamurellales</taxon>
        <taxon>Nakamurellaceae</taxon>
        <taxon>Nakamurella</taxon>
    </lineage>
</organism>
<evidence type="ECO:0000256" key="6">
    <source>
        <dbReference type="ARBA" id="ARBA00022670"/>
    </source>
</evidence>
<evidence type="ECO:0000256" key="2">
    <source>
        <dbReference type="ARBA" id="ARBA00001947"/>
    </source>
</evidence>
<gene>
    <name evidence="17" type="ORF">GIS00_06230</name>
</gene>
<dbReference type="Proteomes" id="UP000460221">
    <property type="component" value="Unassembled WGS sequence"/>
</dbReference>
<dbReference type="GO" id="GO:0008237">
    <property type="term" value="F:metallopeptidase activity"/>
    <property type="evidence" value="ECO:0007669"/>
    <property type="project" value="UniProtKB-KW"/>
</dbReference>
<feature type="compositionally biased region" description="Low complexity" evidence="13">
    <location>
        <begin position="25"/>
        <end position="51"/>
    </location>
</feature>
<dbReference type="RefSeq" id="WP_154767379.1">
    <property type="nucleotide sequence ID" value="NZ_WLYK01000001.1"/>
</dbReference>
<evidence type="ECO:0000259" key="16">
    <source>
        <dbReference type="Pfam" id="PF17900"/>
    </source>
</evidence>
<feature type="signal peptide" evidence="14">
    <location>
        <begin position="1"/>
        <end position="24"/>
    </location>
</feature>
<feature type="compositionally biased region" description="Polar residues" evidence="13">
    <location>
        <begin position="64"/>
        <end position="77"/>
    </location>
</feature>
<keyword evidence="8" id="KW-0378">Hydrolase</keyword>
<dbReference type="SUPFAM" id="SSF63737">
    <property type="entry name" value="Leukotriene A4 hydrolase N-terminal domain"/>
    <property type="match status" value="1"/>
</dbReference>
<dbReference type="EC" id="3.4.11.2" evidence="4"/>
<dbReference type="GO" id="GO:0006508">
    <property type="term" value="P:proteolysis"/>
    <property type="evidence" value="ECO:0007669"/>
    <property type="project" value="UniProtKB-KW"/>
</dbReference>
<dbReference type="GO" id="GO:0016285">
    <property type="term" value="F:alanyl aminopeptidase activity"/>
    <property type="evidence" value="ECO:0007669"/>
    <property type="project" value="UniProtKB-EC"/>
</dbReference>
<dbReference type="EMBL" id="WLYK01000001">
    <property type="protein sequence ID" value="MTD13541.1"/>
    <property type="molecule type" value="Genomic_DNA"/>
</dbReference>
<sequence>MITHRRRRRLSATALALATLSAAACSPSLSGSPARGTTSGSAGSTVSSTSAGAGGITTPPSGLPLTSSDSPGISTRPTAGSSTATSSAGDGSGIGADGIGDPYYPTAGNGGYQVDGYDLAITYDPETNDFSGTATITGSVTEAVDLRRFNFDLQPTLEASAVTVNGEAATVEHDGAELMVTPASPLAPESKLTIVVEYGGSPELIEGGTANLGDGGWYRTQSGGALALGEPFSASAWYPANEHPSDPATFAVTVTVPDGWDVISNGIEQQSNGGAPAGMTTSRWVQAEEIPTYLTTLYIDKFTTTTGTTSAGIPIVNAFAPVSDVARYEALSKDTGAIIDLLTTYLGEYPFDSVGGIYTGEAIPFALETATRPVYANWVDEDTVVHELAHQWFGDDVFVKTWSDICLNECFASYLPWIWFADTENRDLDAVWKAQMATVARDSQFWSSPLVDMGAGNEFSAVYTRGPLALHALRAEMGDDKFFQMLKGWIADNRGRNATFDEWAAYTSQVAGTDLTDFIDAWFRGTTVPAQEFRYPGNLGG</sequence>
<feature type="chain" id="PRO_5038644854" description="Aminopeptidase N" evidence="14">
    <location>
        <begin position="25"/>
        <end position="541"/>
    </location>
</feature>
<keyword evidence="14" id="KW-0732">Signal</keyword>
<evidence type="ECO:0000256" key="10">
    <source>
        <dbReference type="ARBA" id="ARBA00023049"/>
    </source>
</evidence>
<evidence type="ECO:0000256" key="13">
    <source>
        <dbReference type="SAM" id="MobiDB-lite"/>
    </source>
</evidence>
<dbReference type="InterPro" id="IPR050344">
    <property type="entry name" value="Peptidase_M1_aminopeptidases"/>
</dbReference>
<name>A0A7K1FHE2_9ACTN</name>
<evidence type="ECO:0000256" key="14">
    <source>
        <dbReference type="SAM" id="SignalP"/>
    </source>
</evidence>
<evidence type="ECO:0000313" key="18">
    <source>
        <dbReference type="Proteomes" id="UP000460221"/>
    </source>
</evidence>
<evidence type="ECO:0000256" key="1">
    <source>
        <dbReference type="ARBA" id="ARBA00000098"/>
    </source>
</evidence>
<evidence type="ECO:0000256" key="7">
    <source>
        <dbReference type="ARBA" id="ARBA00022723"/>
    </source>
</evidence>
<dbReference type="PANTHER" id="PTHR11533:SF297">
    <property type="entry name" value="AMINOPEPTIDASE N"/>
    <property type="match status" value="1"/>
</dbReference>
<proteinExistence type="inferred from homology"/>
<evidence type="ECO:0000256" key="3">
    <source>
        <dbReference type="ARBA" id="ARBA00010136"/>
    </source>
</evidence>
<keyword evidence="7" id="KW-0479">Metal-binding</keyword>
<evidence type="ECO:0000313" key="17">
    <source>
        <dbReference type="EMBL" id="MTD13541.1"/>
    </source>
</evidence>
<evidence type="ECO:0000256" key="12">
    <source>
        <dbReference type="ARBA" id="ARBA00031533"/>
    </source>
</evidence>
<protein>
    <recommendedName>
        <fullName evidence="5">Aminopeptidase N</fullName>
        <ecNumber evidence="4">3.4.11.2</ecNumber>
    </recommendedName>
    <alternativeName>
        <fullName evidence="11">Alanine aminopeptidase</fullName>
    </alternativeName>
    <alternativeName>
        <fullName evidence="12">Lysyl aminopeptidase</fullName>
    </alternativeName>
</protein>
<keyword evidence="18" id="KW-1185">Reference proteome</keyword>
<dbReference type="InterPro" id="IPR027268">
    <property type="entry name" value="Peptidase_M4/M1_CTD_sf"/>
</dbReference>
<comment type="cofactor">
    <cofactor evidence="2">
        <name>Zn(2+)</name>
        <dbReference type="ChEBI" id="CHEBI:29105"/>
    </cofactor>
</comment>
<comment type="caution">
    <text evidence="17">The sequence shown here is derived from an EMBL/GenBank/DDBJ whole genome shotgun (WGS) entry which is preliminary data.</text>
</comment>
<dbReference type="Gene3D" id="1.10.390.10">
    <property type="entry name" value="Neutral Protease Domain 2"/>
    <property type="match status" value="1"/>
</dbReference>
<dbReference type="Gene3D" id="2.60.40.1730">
    <property type="entry name" value="tricorn interacting facor f3 domain"/>
    <property type="match status" value="1"/>
</dbReference>
<dbReference type="InterPro" id="IPR042097">
    <property type="entry name" value="Aminopeptidase_N-like_N_sf"/>
</dbReference>
<dbReference type="InterPro" id="IPR001930">
    <property type="entry name" value="Peptidase_M1"/>
</dbReference>
<keyword evidence="9" id="KW-0862">Zinc</keyword>
<evidence type="ECO:0000256" key="8">
    <source>
        <dbReference type="ARBA" id="ARBA00022801"/>
    </source>
</evidence>
<dbReference type="Pfam" id="PF17900">
    <property type="entry name" value="Peptidase_M1_N"/>
    <property type="match status" value="1"/>
</dbReference>
<evidence type="ECO:0000256" key="4">
    <source>
        <dbReference type="ARBA" id="ARBA00012564"/>
    </source>
</evidence>
<evidence type="ECO:0000256" key="5">
    <source>
        <dbReference type="ARBA" id="ARBA00015611"/>
    </source>
</evidence>
<dbReference type="PRINTS" id="PR00756">
    <property type="entry name" value="ALADIPTASE"/>
</dbReference>
<keyword evidence="6" id="KW-0645">Protease</keyword>
<dbReference type="GO" id="GO:0008270">
    <property type="term" value="F:zinc ion binding"/>
    <property type="evidence" value="ECO:0007669"/>
    <property type="project" value="InterPro"/>
</dbReference>
<comment type="catalytic activity">
    <reaction evidence="1">
        <text>Release of an N-terminal amino acid, Xaa-|-Yaa- from a peptide, amide or arylamide. Xaa is preferably Ala, but may be most amino acids including Pro (slow action). When a terminal hydrophobic residue is followed by a prolyl residue, the two may be released as an intact Xaa-Pro dipeptide.</text>
        <dbReference type="EC" id="3.4.11.2"/>
    </reaction>
</comment>
<dbReference type="SUPFAM" id="SSF55486">
    <property type="entry name" value="Metalloproteases ('zincins'), catalytic domain"/>
    <property type="match status" value="1"/>
</dbReference>
<evidence type="ECO:0000259" key="15">
    <source>
        <dbReference type="Pfam" id="PF01433"/>
    </source>
</evidence>
<comment type="similarity">
    <text evidence="3">Belongs to the peptidase M1 family.</text>
</comment>
<feature type="domain" description="Peptidase M1 membrane alanine aminopeptidase" evidence="15">
    <location>
        <begin position="381"/>
        <end position="522"/>
    </location>
</feature>